<evidence type="ECO:0008006" key="3">
    <source>
        <dbReference type="Google" id="ProtNLM"/>
    </source>
</evidence>
<organism evidence="1 2">
    <name type="scientific">Nitrosospira multiformis</name>
    <dbReference type="NCBI Taxonomy" id="1231"/>
    <lineage>
        <taxon>Bacteria</taxon>
        <taxon>Pseudomonadati</taxon>
        <taxon>Pseudomonadota</taxon>
        <taxon>Betaproteobacteria</taxon>
        <taxon>Nitrosomonadales</taxon>
        <taxon>Nitrosomonadaceae</taxon>
        <taxon>Nitrosospira</taxon>
    </lineage>
</organism>
<evidence type="ECO:0000313" key="2">
    <source>
        <dbReference type="Proteomes" id="UP000183471"/>
    </source>
</evidence>
<proteinExistence type="predicted"/>
<dbReference type="RefSeq" id="WP_074632182.1">
    <property type="nucleotide sequence ID" value="NZ_FNKY01000001.1"/>
</dbReference>
<sequence length="162" mass="18783">MIMAPGKRIILVYASRDEDWRHRLEDRLVVRTNDRERFPAGLSVEAWSDEYLAESARAPDTLRDEVENVAVMLFLVSDDLLGSPCVRDESIASVLQIILLEERSVVRRLSGFIAVWRRRSSGLKSITPRFDSNRSKCWYFHSDVHRKTIPCKYICIVELECP</sequence>
<name>A0ABY0TFJ3_9PROT</name>
<dbReference type="EMBL" id="FNKY01000001">
    <property type="protein sequence ID" value="SDQ72367.1"/>
    <property type="molecule type" value="Genomic_DNA"/>
</dbReference>
<dbReference type="Proteomes" id="UP000183471">
    <property type="component" value="Unassembled WGS sequence"/>
</dbReference>
<evidence type="ECO:0000313" key="1">
    <source>
        <dbReference type="EMBL" id="SDQ72367.1"/>
    </source>
</evidence>
<protein>
    <recommendedName>
        <fullName evidence="3">TIR domain-containing protein</fullName>
    </recommendedName>
</protein>
<keyword evidence="2" id="KW-1185">Reference proteome</keyword>
<reference evidence="1 2" key="1">
    <citation type="submission" date="2016-10" db="EMBL/GenBank/DDBJ databases">
        <authorList>
            <person name="Varghese N."/>
            <person name="Submissions S."/>
        </authorList>
    </citation>
    <scope>NUCLEOTIDE SEQUENCE [LARGE SCALE GENOMIC DNA]</scope>
    <source>
        <strain evidence="1 2">Nl1</strain>
    </source>
</reference>
<gene>
    <name evidence="1" type="ORF">SAMN05216402_2021</name>
</gene>
<accession>A0ABY0TFJ3</accession>
<comment type="caution">
    <text evidence="1">The sequence shown here is derived from an EMBL/GenBank/DDBJ whole genome shotgun (WGS) entry which is preliminary data.</text>
</comment>